<evidence type="ECO:0000313" key="7">
    <source>
        <dbReference type="EMBL" id="MDP9500042.1"/>
    </source>
</evidence>
<name>A0ABT9KDA2_9PAST</name>
<feature type="coiled-coil region" evidence="5">
    <location>
        <begin position="344"/>
        <end position="374"/>
    </location>
</feature>
<dbReference type="Gene3D" id="1.10.287.1490">
    <property type="match status" value="1"/>
</dbReference>
<keyword evidence="6" id="KW-0472">Membrane</keyword>
<proteinExistence type="inferred from homology"/>
<evidence type="ECO:0000313" key="8">
    <source>
        <dbReference type="Proteomes" id="UP001224083"/>
    </source>
</evidence>
<keyword evidence="4" id="KW-0233">DNA recombination</keyword>
<organism evidence="7 8">
    <name type="scientific">Bisgaard Taxon 45</name>
    <dbReference type="NCBI Taxonomy" id="304289"/>
    <lineage>
        <taxon>Bacteria</taxon>
        <taxon>Pseudomonadati</taxon>
        <taxon>Pseudomonadota</taxon>
        <taxon>Gammaproteobacteria</taxon>
        <taxon>Pasteurellales</taxon>
        <taxon>Pasteurellaceae</taxon>
    </lineage>
</organism>
<sequence length="545" mass="62002">MSELTASQYLLIIAVLIILCVVLLFISTRRKRDSQELQQDLNKTIEDFNQLLAKFEAVQQAKNQLEQNVVKYQTTAEGLQVRLIERDDKLTYLQKELDEEQARHHDISEKITALKERFGIASAQAESLEKQLEHSQANFTRKEQENRELVTQLTALSQELTELKTTLSEKEKHFAEQQQHIEQSKQQLSTEFQNLANRILEEKSRSFSQSNQNALDSLLKPFREQIEGFQKRVNEIHSESVKGNAGLEAEIKKVLEIGLNMSQQADNLTSALKGEKKTLGNWGEMQLERALQLAGLIKGEHYEAQAHFKDGEGKHNYPDFVLNLPDNKHLIIDSKMSLVAYESAVNAEDELKRQNKLREHLKAIKNHIDDLSRKDYSNLIGMRSPNFVLMFVAVEPAYIEAMKMDPSLFNYGYEKNVILVSHTTLMPILRTVANLWRIERGNAEAKEISARAGDIYNQICVIAERLGKLGNTLSSASSHYNSTVTALVGQQGLVGKVERFKDLSAKANKTMPSVELLHNAVEVERLEVVKVESEVEQPKKESPEK</sequence>
<keyword evidence="3 5" id="KW-0175">Coiled coil</keyword>
<protein>
    <submittedName>
        <fullName evidence="7">DNA recombination protein RmuC</fullName>
    </submittedName>
</protein>
<dbReference type="Proteomes" id="UP001224083">
    <property type="component" value="Unassembled WGS sequence"/>
</dbReference>
<comment type="caution">
    <text evidence="7">The sequence shown here is derived from an EMBL/GenBank/DDBJ whole genome shotgun (WGS) entry which is preliminary data.</text>
</comment>
<comment type="function">
    <text evidence="1">Involved in DNA recombination.</text>
</comment>
<keyword evidence="6" id="KW-1133">Transmembrane helix</keyword>
<feature type="transmembrane region" description="Helical" evidence="6">
    <location>
        <begin position="6"/>
        <end position="26"/>
    </location>
</feature>
<evidence type="ECO:0000256" key="3">
    <source>
        <dbReference type="ARBA" id="ARBA00023054"/>
    </source>
</evidence>
<comment type="similarity">
    <text evidence="2">Belongs to the RmuC family.</text>
</comment>
<feature type="coiled-coil region" evidence="5">
    <location>
        <begin position="34"/>
        <end position="205"/>
    </location>
</feature>
<accession>A0ABT9KDA2</accession>
<keyword evidence="8" id="KW-1185">Reference proteome</keyword>
<evidence type="ECO:0000256" key="6">
    <source>
        <dbReference type="SAM" id="Phobius"/>
    </source>
</evidence>
<dbReference type="InterPro" id="IPR003798">
    <property type="entry name" value="DNA_recombination_RmuC"/>
</dbReference>
<keyword evidence="6" id="KW-0812">Transmembrane</keyword>
<dbReference type="EMBL" id="JAQAHH010000004">
    <property type="protein sequence ID" value="MDP9500042.1"/>
    <property type="molecule type" value="Genomic_DNA"/>
</dbReference>
<dbReference type="Pfam" id="PF02646">
    <property type="entry name" value="RmuC"/>
    <property type="match status" value="1"/>
</dbReference>
<evidence type="ECO:0000256" key="1">
    <source>
        <dbReference type="ARBA" id="ARBA00003416"/>
    </source>
</evidence>
<gene>
    <name evidence="7" type="ORF">O7M46_03650</name>
</gene>
<evidence type="ECO:0000256" key="2">
    <source>
        <dbReference type="ARBA" id="ARBA00009840"/>
    </source>
</evidence>
<dbReference type="PANTHER" id="PTHR30563:SF0">
    <property type="entry name" value="DNA RECOMBINATION PROTEIN RMUC"/>
    <property type="match status" value="1"/>
</dbReference>
<evidence type="ECO:0000256" key="4">
    <source>
        <dbReference type="ARBA" id="ARBA00023172"/>
    </source>
</evidence>
<reference evidence="7 8" key="1">
    <citation type="submission" date="2022-12" db="EMBL/GenBank/DDBJ databases">
        <title>Genome sequence of Pasteurellaceae Bisgaard Taxon 45.</title>
        <authorList>
            <person name="Foggin C."/>
            <person name="Rosen L.E."/>
            <person name="Henton M."/>
            <person name="Buys A."/>
            <person name="Floyd T."/>
            <person name="Turner A.D."/>
            <person name="Tarbin J."/>
            <person name="Lloyd A.S."/>
            <person name="Chaitezvi C."/>
            <person name="Ellis R.J."/>
            <person name="Roberts H.C."/>
            <person name="Dastjerdi A."/>
            <person name="Nunez A."/>
            <person name="Van Vliet A.H."/>
            <person name="Steinbach F."/>
        </authorList>
    </citation>
    <scope>NUCLEOTIDE SEQUENCE [LARGE SCALE GENOMIC DNA]</scope>
    <source>
        <strain evidence="7 8">VF20HR</strain>
    </source>
</reference>
<evidence type="ECO:0000256" key="5">
    <source>
        <dbReference type="SAM" id="Coils"/>
    </source>
</evidence>
<dbReference type="PANTHER" id="PTHR30563">
    <property type="entry name" value="DNA RECOMBINATION PROTEIN RMUC"/>
    <property type="match status" value="1"/>
</dbReference>
<dbReference type="SUPFAM" id="SSF90257">
    <property type="entry name" value="Myosin rod fragments"/>
    <property type="match status" value="1"/>
</dbReference>